<protein>
    <submittedName>
        <fullName evidence="9">Acyltransferase family protein</fullName>
    </submittedName>
</protein>
<name>A0A6I2GDL5_9LACT</name>
<comment type="subcellular location">
    <subcellularLocation>
        <location evidence="1">Cell membrane</location>
        <topology evidence="1">Multi-pass membrane protein</topology>
    </subcellularLocation>
</comment>
<evidence type="ECO:0000313" key="10">
    <source>
        <dbReference type="Proteomes" id="UP000430975"/>
    </source>
</evidence>
<keyword evidence="4 7" id="KW-0812">Transmembrane</keyword>
<feature type="transmembrane region" description="Helical" evidence="7">
    <location>
        <begin position="39"/>
        <end position="61"/>
    </location>
</feature>
<feature type="transmembrane region" description="Helical" evidence="7">
    <location>
        <begin position="296"/>
        <end position="318"/>
    </location>
</feature>
<comment type="caution">
    <text evidence="9">The sequence shown here is derived from an EMBL/GenBank/DDBJ whole genome shotgun (WGS) entry which is preliminary data.</text>
</comment>
<keyword evidence="10" id="KW-1185">Reference proteome</keyword>
<dbReference type="GO" id="GO:0005886">
    <property type="term" value="C:plasma membrane"/>
    <property type="evidence" value="ECO:0007669"/>
    <property type="project" value="UniProtKB-SubCell"/>
</dbReference>
<evidence type="ECO:0000256" key="4">
    <source>
        <dbReference type="ARBA" id="ARBA00022692"/>
    </source>
</evidence>
<accession>A0A6I2GDL5</accession>
<feature type="transmembrane region" description="Helical" evidence="7">
    <location>
        <begin position="157"/>
        <end position="174"/>
    </location>
</feature>
<dbReference type="PANTHER" id="PTHR40074">
    <property type="entry name" value="O-ACETYLTRANSFERASE WECH"/>
    <property type="match status" value="1"/>
</dbReference>
<organism evidence="9 10">
    <name type="scientific">Fundicoccus ignavus</name>
    <dbReference type="NCBI Taxonomy" id="2664442"/>
    <lineage>
        <taxon>Bacteria</taxon>
        <taxon>Bacillati</taxon>
        <taxon>Bacillota</taxon>
        <taxon>Bacilli</taxon>
        <taxon>Lactobacillales</taxon>
        <taxon>Aerococcaceae</taxon>
        <taxon>Fundicoccus</taxon>
    </lineage>
</organism>
<sequence length="342" mass="39511">MTHNYAIDRIKFLAAMAVVLIHVTAFLETEGLATFANYYWYRHLLNFAVPFFFATTGYLVAQQKDTTSYLRRYLTKILVMYVVFTLFYLLVDAFIFVPTSMAMGASFPNALLQYWHTLSWVKVGNGQIGHYHLWYLWALFLASLILYWCVKRGWSPTQIVVGAVVIYLVGRWLITVNLHWELLANGGFPKALVSLVGGYYVAKRNLAWRGGLVTALIILFAYQALSLSDIHFFAGEFVLILAIWVLMTYVNARPGKSSPLSRWAAYSMEIYLFHPILLTIYSYSSNVEPDIEIQSHGWRVMLMTCTTVAVSIFLYPYFDRFYIQPLEERLEPNLDRLVRKLT</sequence>
<feature type="transmembrane region" description="Helical" evidence="7">
    <location>
        <begin position="132"/>
        <end position="150"/>
    </location>
</feature>
<dbReference type="EMBL" id="WJQS01000007">
    <property type="protein sequence ID" value="MRI85910.1"/>
    <property type="molecule type" value="Genomic_DNA"/>
</dbReference>
<proteinExistence type="inferred from homology"/>
<feature type="transmembrane region" description="Helical" evidence="7">
    <location>
        <begin position="206"/>
        <end position="224"/>
    </location>
</feature>
<evidence type="ECO:0000256" key="3">
    <source>
        <dbReference type="ARBA" id="ARBA00022475"/>
    </source>
</evidence>
<evidence type="ECO:0000256" key="2">
    <source>
        <dbReference type="ARBA" id="ARBA00007400"/>
    </source>
</evidence>
<evidence type="ECO:0000259" key="8">
    <source>
        <dbReference type="Pfam" id="PF01757"/>
    </source>
</evidence>
<evidence type="ECO:0000256" key="5">
    <source>
        <dbReference type="ARBA" id="ARBA00022989"/>
    </source>
</evidence>
<feature type="transmembrane region" description="Helical" evidence="7">
    <location>
        <begin position="73"/>
        <end position="97"/>
    </location>
</feature>
<dbReference type="GO" id="GO:0009246">
    <property type="term" value="P:enterobacterial common antigen biosynthetic process"/>
    <property type="evidence" value="ECO:0007669"/>
    <property type="project" value="TreeGrafter"/>
</dbReference>
<keyword evidence="9" id="KW-0012">Acyltransferase</keyword>
<evidence type="ECO:0000256" key="1">
    <source>
        <dbReference type="ARBA" id="ARBA00004651"/>
    </source>
</evidence>
<dbReference type="InterPro" id="IPR002656">
    <property type="entry name" value="Acyl_transf_3_dom"/>
</dbReference>
<keyword evidence="3" id="KW-1003">Cell membrane</keyword>
<dbReference type="Pfam" id="PF01757">
    <property type="entry name" value="Acyl_transf_3"/>
    <property type="match status" value="1"/>
</dbReference>
<feature type="domain" description="Acyltransferase 3" evidence="8">
    <location>
        <begin position="4"/>
        <end position="315"/>
    </location>
</feature>
<evidence type="ECO:0000256" key="6">
    <source>
        <dbReference type="ARBA" id="ARBA00023136"/>
    </source>
</evidence>
<gene>
    <name evidence="9" type="ORF">GIY09_08530</name>
</gene>
<evidence type="ECO:0000313" key="9">
    <source>
        <dbReference type="EMBL" id="MRI85910.1"/>
    </source>
</evidence>
<reference evidence="9 10" key="1">
    <citation type="submission" date="2019-11" db="EMBL/GenBank/DDBJ databases">
        <title>Characterisation of Fundicoccus ignavus gen. nov. sp. nov., a novel genus of the family Aerococcaceae isolated from bulk tank milk.</title>
        <authorList>
            <person name="Siebert A."/>
            <person name="Huptas C."/>
            <person name="Wenning M."/>
            <person name="Scherer S."/>
            <person name="Doll E.V."/>
        </authorList>
    </citation>
    <scope>NUCLEOTIDE SEQUENCE [LARGE SCALE GENOMIC DNA]</scope>
    <source>
        <strain evidence="9 10">WS4759</strain>
    </source>
</reference>
<dbReference type="PANTHER" id="PTHR40074:SF2">
    <property type="entry name" value="O-ACETYLTRANSFERASE WECH"/>
    <property type="match status" value="1"/>
</dbReference>
<keyword evidence="9" id="KW-0808">Transferase</keyword>
<feature type="transmembrane region" description="Helical" evidence="7">
    <location>
        <begin position="263"/>
        <end position="284"/>
    </location>
</feature>
<feature type="transmembrane region" description="Helical" evidence="7">
    <location>
        <begin position="12"/>
        <end position="27"/>
    </location>
</feature>
<feature type="transmembrane region" description="Helical" evidence="7">
    <location>
        <begin position="230"/>
        <end position="251"/>
    </location>
</feature>
<evidence type="ECO:0000256" key="7">
    <source>
        <dbReference type="SAM" id="Phobius"/>
    </source>
</evidence>
<keyword evidence="6 7" id="KW-0472">Membrane</keyword>
<keyword evidence="5 7" id="KW-1133">Transmembrane helix</keyword>
<comment type="similarity">
    <text evidence="2">Belongs to the acyltransferase 3 family.</text>
</comment>
<dbReference type="AlphaFoldDB" id="A0A6I2GDL5"/>
<dbReference type="Proteomes" id="UP000430975">
    <property type="component" value="Unassembled WGS sequence"/>
</dbReference>
<feature type="transmembrane region" description="Helical" evidence="7">
    <location>
        <begin position="180"/>
        <end position="201"/>
    </location>
</feature>
<dbReference type="RefSeq" id="WP_153863748.1">
    <property type="nucleotide sequence ID" value="NZ_WJQS01000007.1"/>
</dbReference>
<dbReference type="GO" id="GO:0016413">
    <property type="term" value="F:O-acetyltransferase activity"/>
    <property type="evidence" value="ECO:0007669"/>
    <property type="project" value="TreeGrafter"/>
</dbReference>